<dbReference type="RefSeq" id="WP_179664473.1">
    <property type="nucleotide sequence ID" value="NZ_JACCBG010000001.1"/>
</dbReference>
<dbReference type="GO" id="GO:0009103">
    <property type="term" value="P:lipopolysaccharide biosynthetic process"/>
    <property type="evidence" value="ECO:0007669"/>
    <property type="project" value="UniProtKB-ARBA"/>
</dbReference>
<feature type="transmembrane region" description="Helical" evidence="9">
    <location>
        <begin position="355"/>
        <end position="377"/>
    </location>
</feature>
<keyword evidence="6 9" id="KW-1133">Transmembrane helix</keyword>
<feature type="domain" description="Glycosyltransferase RgtA/B/C/D-like" evidence="10">
    <location>
        <begin position="95"/>
        <end position="249"/>
    </location>
</feature>
<evidence type="ECO:0000256" key="8">
    <source>
        <dbReference type="SAM" id="MobiDB-lite"/>
    </source>
</evidence>
<evidence type="ECO:0000256" key="7">
    <source>
        <dbReference type="ARBA" id="ARBA00023136"/>
    </source>
</evidence>
<evidence type="ECO:0000256" key="1">
    <source>
        <dbReference type="ARBA" id="ARBA00004651"/>
    </source>
</evidence>
<keyword evidence="7 9" id="KW-0472">Membrane</keyword>
<feature type="transmembrane region" description="Helical" evidence="9">
    <location>
        <begin position="48"/>
        <end position="66"/>
    </location>
</feature>
<evidence type="ECO:0000256" key="5">
    <source>
        <dbReference type="ARBA" id="ARBA00022692"/>
    </source>
</evidence>
<feature type="transmembrane region" description="Helical" evidence="9">
    <location>
        <begin position="325"/>
        <end position="343"/>
    </location>
</feature>
<sequence>MPPSTDTTGDDGAEAVPSARPSQPSQSPPQSPAPEETLAPPRLPGERYWYAAAVLLGAVLIVATAINQPYNQNEWSQISAYYSSNLHTMVTGTRQPPLDPLLGGLLQHLLGVGQLRQRLEPALAGIGSLLLVAALLRRQRAGLVGVLTVFVLATQPLFLRYTAYIRPYALPMMLILLAAYAGSRWLDDGRRRWLVLSAVAALLLPLSRVPEPTVFLGSSALVLAWRGWRGSLPRRRAWTLGVVLLASLITVGAVSFLALASDTKKVFDPNLGHALDRVPAGLHEIWTYVLPLLGRELPWWPVTIVFLVLAVALPGARRQLRAQWFWLPVVLAPLVFLVAYHTINPYPLDVRHYRAHFAYFFVTGFVFLVAAVGTALARAAHGRTRRWAGSWLGPLAVGALLVSQLPTTYAVATQDDVPDYGMAGQVLRTDLPPDALVLYDGPAPAGRWRVPFFGKPRYLVGAPHVTSVSALSKGERHLGGDGPVYLLIVDSSCADSVVCDEPEVHWSGRVEGFRVARRFSMFTLYAPTAGQHGTAGAIEALGRLAAAYGGTAARTDVFAQARLLLRAGHRDEAQRTVDRYCAGLKPGRARRCLKKAASSHLPAAAPETKAGAH</sequence>
<dbReference type="InterPro" id="IPR038731">
    <property type="entry name" value="RgtA/B/C-like"/>
</dbReference>
<evidence type="ECO:0000313" key="12">
    <source>
        <dbReference type="Proteomes" id="UP000535511"/>
    </source>
</evidence>
<name>A0A7Y9JD35_9ACTN</name>
<dbReference type="AlphaFoldDB" id="A0A7Y9JD35"/>
<dbReference type="PANTHER" id="PTHR33908:SF11">
    <property type="entry name" value="MEMBRANE PROTEIN"/>
    <property type="match status" value="1"/>
</dbReference>
<dbReference type="GO" id="GO:0005886">
    <property type="term" value="C:plasma membrane"/>
    <property type="evidence" value="ECO:0007669"/>
    <property type="project" value="UniProtKB-SubCell"/>
</dbReference>
<organism evidence="11 12">
    <name type="scientific">Nocardioides panaciterrulae</name>
    <dbReference type="NCBI Taxonomy" id="661492"/>
    <lineage>
        <taxon>Bacteria</taxon>
        <taxon>Bacillati</taxon>
        <taxon>Actinomycetota</taxon>
        <taxon>Actinomycetes</taxon>
        <taxon>Propionibacteriales</taxon>
        <taxon>Nocardioidaceae</taxon>
        <taxon>Nocardioides</taxon>
    </lineage>
</organism>
<dbReference type="InterPro" id="IPR050297">
    <property type="entry name" value="LipidA_mod_glycosyltrf_83"/>
</dbReference>
<evidence type="ECO:0000313" key="11">
    <source>
        <dbReference type="EMBL" id="NYD42894.1"/>
    </source>
</evidence>
<evidence type="ECO:0000256" key="2">
    <source>
        <dbReference type="ARBA" id="ARBA00022475"/>
    </source>
</evidence>
<reference evidence="11 12" key="1">
    <citation type="submission" date="2020-07" db="EMBL/GenBank/DDBJ databases">
        <title>Sequencing the genomes of 1000 actinobacteria strains.</title>
        <authorList>
            <person name="Klenk H.-P."/>
        </authorList>
    </citation>
    <scope>NUCLEOTIDE SEQUENCE [LARGE SCALE GENOMIC DNA]</scope>
    <source>
        <strain evidence="11 12">DSM 21350</strain>
    </source>
</reference>
<comment type="caution">
    <text evidence="11">The sequence shown here is derived from an EMBL/GenBank/DDBJ whole genome shotgun (WGS) entry which is preliminary data.</text>
</comment>
<feature type="transmembrane region" description="Helical" evidence="9">
    <location>
        <begin position="297"/>
        <end position="313"/>
    </location>
</feature>
<keyword evidence="12" id="KW-1185">Reference proteome</keyword>
<proteinExistence type="predicted"/>
<feature type="transmembrane region" description="Helical" evidence="9">
    <location>
        <begin position="237"/>
        <end position="260"/>
    </location>
</feature>
<comment type="subcellular location">
    <subcellularLocation>
        <location evidence="1">Cell membrane</location>
        <topology evidence="1">Multi-pass membrane protein</topology>
    </subcellularLocation>
</comment>
<keyword evidence="3" id="KW-0328">Glycosyltransferase</keyword>
<evidence type="ECO:0000256" key="4">
    <source>
        <dbReference type="ARBA" id="ARBA00022679"/>
    </source>
</evidence>
<dbReference type="EMBL" id="JACCBG010000001">
    <property type="protein sequence ID" value="NYD42894.1"/>
    <property type="molecule type" value="Genomic_DNA"/>
</dbReference>
<dbReference type="Pfam" id="PF13231">
    <property type="entry name" value="PMT_2"/>
    <property type="match status" value="1"/>
</dbReference>
<keyword evidence="2" id="KW-1003">Cell membrane</keyword>
<keyword evidence="4 11" id="KW-0808">Transferase</keyword>
<gene>
    <name evidence="11" type="ORF">BJZ21_002977</name>
</gene>
<evidence type="ECO:0000256" key="3">
    <source>
        <dbReference type="ARBA" id="ARBA00022676"/>
    </source>
</evidence>
<feature type="transmembrane region" description="Helical" evidence="9">
    <location>
        <begin position="142"/>
        <end position="161"/>
    </location>
</feature>
<keyword evidence="5 9" id="KW-0812">Transmembrane</keyword>
<dbReference type="GO" id="GO:0016763">
    <property type="term" value="F:pentosyltransferase activity"/>
    <property type="evidence" value="ECO:0007669"/>
    <property type="project" value="TreeGrafter"/>
</dbReference>
<accession>A0A7Y9JD35</accession>
<feature type="transmembrane region" description="Helical" evidence="9">
    <location>
        <begin position="168"/>
        <end position="186"/>
    </location>
</feature>
<dbReference type="Proteomes" id="UP000535511">
    <property type="component" value="Unassembled WGS sequence"/>
</dbReference>
<evidence type="ECO:0000256" key="6">
    <source>
        <dbReference type="ARBA" id="ARBA00022989"/>
    </source>
</evidence>
<dbReference type="PANTHER" id="PTHR33908">
    <property type="entry name" value="MANNOSYLTRANSFERASE YKCB-RELATED"/>
    <property type="match status" value="1"/>
</dbReference>
<evidence type="ECO:0000256" key="9">
    <source>
        <dbReference type="SAM" id="Phobius"/>
    </source>
</evidence>
<evidence type="ECO:0000259" key="10">
    <source>
        <dbReference type="Pfam" id="PF13231"/>
    </source>
</evidence>
<protein>
    <submittedName>
        <fullName evidence="11">4-amino-4-deoxy-L-arabinose transferase-like glycosyltransferase</fullName>
    </submittedName>
</protein>
<feature type="region of interest" description="Disordered" evidence="8">
    <location>
        <begin position="1"/>
        <end position="40"/>
    </location>
</feature>